<keyword evidence="3 5" id="KW-1133">Transmembrane helix</keyword>
<dbReference type="SUPFAM" id="SSF103481">
    <property type="entry name" value="Multidrug resistance efflux transporter EmrE"/>
    <property type="match status" value="2"/>
</dbReference>
<accession>A0A9E9P2F7</accession>
<gene>
    <name evidence="7" type="ORF">NB640_06545</name>
</gene>
<organism evidence="7 8">
    <name type="scientific">Oxalobacter vibrioformis</name>
    <dbReference type="NCBI Taxonomy" id="933080"/>
    <lineage>
        <taxon>Bacteria</taxon>
        <taxon>Pseudomonadati</taxon>
        <taxon>Pseudomonadota</taxon>
        <taxon>Betaproteobacteria</taxon>
        <taxon>Burkholderiales</taxon>
        <taxon>Oxalobacteraceae</taxon>
        <taxon>Oxalobacter</taxon>
    </lineage>
</organism>
<dbReference type="Pfam" id="PF00892">
    <property type="entry name" value="EamA"/>
    <property type="match status" value="1"/>
</dbReference>
<keyword evidence="4 5" id="KW-0472">Membrane</keyword>
<dbReference type="RefSeq" id="WP_269307945.1">
    <property type="nucleotide sequence ID" value="NZ_CP098242.1"/>
</dbReference>
<feature type="transmembrane region" description="Helical" evidence="5">
    <location>
        <begin position="120"/>
        <end position="139"/>
    </location>
</feature>
<feature type="domain" description="EamA" evidence="6">
    <location>
        <begin position="4"/>
        <end position="135"/>
    </location>
</feature>
<feature type="transmembrane region" description="Helical" evidence="5">
    <location>
        <begin position="243"/>
        <end position="263"/>
    </location>
</feature>
<feature type="transmembrane region" description="Helical" evidence="5">
    <location>
        <begin position="212"/>
        <end position="231"/>
    </location>
</feature>
<dbReference type="GO" id="GO:0016020">
    <property type="term" value="C:membrane"/>
    <property type="evidence" value="ECO:0007669"/>
    <property type="project" value="UniProtKB-SubCell"/>
</dbReference>
<feature type="transmembrane region" description="Helical" evidence="5">
    <location>
        <begin position="177"/>
        <end position="200"/>
    </location>
</feature>
<evidence type="ECO:0000313" key="7">
    <source>
        <dbReference type="EMBL" id="WAW08953.1"/>
    </source>
</evidence>
<feature type="transmembrane region" description="Helical" evidence="5">
    <location>
        <begin position="90"/>
        <end position="108"/>
    </location>
</feature>
<evidence type="ECO:0000256" key="5">
    <source>
        <dbReference type="SAM" id="Phobius"/>
    </source>
</evidence>
<reference evidence="7" key="1">
    <citation type="journal article" date="2022" name="Front. Microbiol.">
        <title>New perspectives on an old grouping: The genomic and phenotypic variability of Oxalobacter formigenes and the implications for calcium oxalate stone prevention.</title>
        <authorList>
            <person name="Chmiel J.A."/>
            <person name="Carr C."/>
            <person name="Stuivenberg G.A."/>
            <person name="Venema R."/>
            <person name="Chanyi R.M."/>
            <person name="Al K.F."/>
            <person name="Giguere D."/>
            <person name="Say H."/>
            <person name="Akouris P.P."/>
            <person name="Dominguez Romero S.A."/>
            <person name="Kwong A."/>
            <person name="Tai V."/>
            <person name="Koval S.F."/>
            <person name="Razvi H."/>
            <person name="Bjazevic J."/>
            <person name="Burton J.P."/>
        </authorList>
    </citation>
    <scope>NUCLEOTIDE SEQUENCE</scope>
    <source>
        <strain evidence="7">WoOx3</strain>
    </source>
</reference>
<protein>
    <submittedName>
        <fullName evidence="7">DMT family transporter</fullName>
    </submittedName>
</protein>
<sequence>MQSLWMVFAALLFSLMGVCVKLLSGIYTTPEIVMYRSLIGAIFMFFVVLARKGSFRTAFFWQHLWRGVVGVTAHGLWFYALVFLPLATAVTLNYMSPIWIAAFLFLIGIVKRKVGFEWRLVFSILTSFIGVALLLRPTIHADQWFAGLVGLVSGALAAMAYLQVRRLGELGEPEYRVVFYFCVIGSICAALACIVSAYLPGSDGVIWHSHDGYGFSLLAVIGVSAAIAQVAMTRAYHLGKTLVTANLQYTGIVFSSIWGILIWDDALGIIGWLGIAIIMGSGMTTTFFDVRHKMAATSATFQEAKKRLMQTSRTGPEKE</sequence>
<evidence type="ECO:0000256" key="4">
    <source>
        <dbReference type="ARBA" id="ARBA00023136"/>
    </source>
</evidence>
<dbReference type="InterPro" id="IPR037185">
    <property type="entry name" value="EmrE-like"/>
</dbReference>
<evidence type="ECO:0000256" key="3">
    <source>
        <dbReference type="ARBA" id="ARBA00022989"/>
    </source>
</evidence>
<feature type="transmembrane region" description="Helical" evidence="5">
    <location>
        <begin position="269"/>
        <end position="288"/>
    </location>
</feature>
<evidence type="ECO:0000256" key="1">
    <source>
        <dbReference type="ARBA" id="ARBA00004141"/>
    </source>
</evidence>
<name>A0A9E9P2F7_9BURK</name>
<feature type="transmembrane region" description="Helical" evidence="5">
    <location>
        <begin position="145"/>
        <end position="165"/>
    </location>
</feature>
<dbReference type="PANTHER" id="PTHR22911">
    <property type="entry name" value="ACYL-MALONYL CONDENSING ENZYME-RELATED"/>
    <property type="match status" value="1"/>
</dbReference>
<keyword evidence="8" id="KW-1185">Reference proteome</keyword>
<dbReference type="AlphaFoldDB" id="A0A9E9P2F7"/>
<feature type="transmembrane region" description="Helical" evidence="5">
    <location>
        <begin position="63"/>
        <end position="84"/>
    </location>
</feature>
<dbReference type="InterPro" id="IPR000620">
    <property type="entry name" value="EamA_dom"/>
</dbReference>
<comment type="subcellular location">
    <subcellularLocation>
        <location evidence="1">Membrane</location>
        <topology evidence="1">Multi-pass membrane protein</topology>
    </subcellularLocation>
</comment>
<evidence type="ECO:0000256" key="2">
    <source>
        <dbReference type="ARBA" id="ARBA00022692"/>
    </source>
</evidence>
<dbReference type="PANTHER" id="PTHR22911:SF6">
    <property type="entry name" value="SOLUTE CARRIER FAMILY 35 MEMBER G1"/>
    <property type="match status" value="1"/>
</dbReference>
<feature type="transmembrane region" description="Helical" evidence="5">
    <location>
        <begin position="33"/>
        <end position="51"/>
    </location>
</feature>
<evidence type="ECO:0000259" key="6">
    <source>
        <dbReference type="Pfam" id="PF00892"/>
    </source>
</evidence>
<dbReference type="KEGG" id="ovb:NB640_06545"/>
<keyword evidence="2 5" id="KW-0812">Transmembrane</keyword>
<proteinExistence type="predicted"/>
<dbReference type="Proteomes" id="UP001156215">
    <property type="component" value="Chromosome"/>
</dbReference>
<dbReference type="EMBL" id="CP098242">
    <property type="protein sequence ID" value="WAW08953.1"/>
    <property type="molecule type" value="Genomic_DNA"/>
</dbReference>
<evidence type="ECO:0000313" key="8">
    <source>
        <dbReference type="Proteomes" id="UP001156215"/>
    </source>
</evidence>